<dbReference type="EMBL" id="KZ772867">
    <property type="protein sequence ID" value="PTQ27416.1"/>
    <property type="molecule type" value="Genomic_DNA"/>
</dbReference>
<dbReference type="Gramene" id="Mp7g06850.1">
    <property type="protein sequence ID" value="Mp7g06850.1.cds"/>
    <property type="gene ID" value="Mp7g06850"/>
</dbReference>
<dbReference type="PANTHER" id="PTHR15615">
    <property type="match status" value="1"/>
</dbReference>
<dbReference type="CDD" id="cd20604">
    <property type="entry name" value="CYCLIN_AtCycU-like"/>
    <property type="match status" value="1"/>
</dbReference>
<organism evidence="4 5">
    <name type="scientific">Marchantia polymorpha</name>
    <name type="common">Common liverwort</name>
    <name type="synonym">Marchantia aquatica</name>
    <dbReference type="NCBI Taxonomy" id="3197"/>
    <lineage>
        <taxon>Eukaryota</taxon>
        <taxon>Viridiplantae</taxon>
        <taxon>Streptophyta</taxon>
        <taxon>Embryophyta</taxon>
        <taxon>Marchantiophyta</taxon>
        <taxon>Marchantiopsida</taxon>
        <taxon>Marchantiidae</taxon>
        <taxon>Marchantiales</taxon>
        <taxon>Marchantiaceae</taxon>
        <taxon>Marchantia</taxon>
    </lineage>
</organism>
<feature type="compositionally biased region" description="Low complexity" evidence="3">
    <location>
        <begin position="38"/>
        <end position="48"/>
    </location>
</feature>
<evidence type="ECO:0008006" key="6">
    <source>
        <dbReference type="Google" id="ProtNLM"/>
    </source>
</evidence>
<sequence>MSQPQLWHQPERIVRPRGPSRSCARSSRSRSGSREESAAAMASTTTTTTTTMATAAAVRDGVPGSLCSDLYMALELNGADSGMCERPRVLAVLSSLLDRVVARNERQALVLNRSLSPPKLTVFHGLRAPTISIEKYLERIFKYANCSPSCFVVAYAYIDRFIHQQPGIPITSLNVHRLLITSVMVAAKFLDDAYYNNAYYAKVGGVTTLEMNRLELDFLFRLDFRLQVTVSVFESYCSHLEREVALGGSNYQVERALQFGCGLDGGSTQAKVEKQQRMVVRCSYGGL</sequence>
<dbReference type="OrthoDB" id="337735at2759"/>
<dbReference type="Proteomes" id="UP000244005">
    <property type="component" value="Unassembled WGS sequence"/>
</dbReference>
<evidence type="ECO:0000313" key="5">
    <source>
        <dbReference type="Proteomes" id="UP000244005"/>
    </source>
</evidence>
<proteinExistence type="inferred from homology"/>
<dbReference type="AlphaFoldDB" id="A0A2R6W0P2"/>
<dbReference type="GO" id="GO:0051301">
    <property type="term" value="P:cell division"/>
    <property type="evidence" value="ECO:0007669"/>
    <property type="project" value="UniProtKB-KW"/>
</dbReference>
<accession>A0A2R6W0P2</accession>
<reference evidence="5" key="1">
    <citation type="journal article" date="2017" name="Cell">
        <title>Insights into land plant evolution garnered from the Marchantia polymorpha genome.</title>
        <authorList>
            <person name="Bowman J.L."/>
            <person name="Kohchi T."/>
            <person name="Yamato K.T."/>
            <person name="Jenkins J."/>
            <person name="Shu S."/>
            <person name="Ishizaki K."/>
            <person name="Yamaoka S."/>
            <person name="Nishihama R."/>
            <person name="Nakamura Y."/>
            <person name="Berger F."/>
            <person name="Adam C."/>
            <person name="Aki S.S."/>
            <person name="Althoff F."/>
            <person name="Araki T."/>
            <person name="Arteaga-Vazquez M.A."/>
            <person name="Balasubrmanian S."/>
            <person name="Barry K."/>
            <person name="Bauer D."/>
            <person name="Boehm C.R."/>
            <person name="Briginshaw L."/>
            <person name="Caballero-Perez J."/>
            <person name="Catarino B."/>
            <person name="Chen F."/>
            <person name="Chiyoda S."/>
            <person name="Chovatia M."/>
            <person name="Davies K.M."/>
            <person name="Delmans M."/>
            <person name="Demura T."/>
            <person name="Dierschke T."/>
            <person name="Dolan L."/>
            <person name="Dorantes-Acosta A.E."/>
            <person name="Eklund D.M."/>
            <person name="Florent S.N."/>
            <person name="Flores-Sandoval E."/>
            <person name="Fujiyama A."/>
            <person name="Fukuzawa H."/>
            <person name="Galik B."/>
            <person name="Grimanelli D."/>
            <person name="Grimwood J."/>
            <person name="Grossniklaus U."/>
            <person name="Hamada T."/>
            <person name="Haseloff J."/>
            <person name="Hetherington A.J."/>
            <person name="Higo A."/>
            <person name="Hirakawa Y."/>
            <person name="Hundley H.N."/>
            <person name="Ikeda Y."/>
            <person name="Inoue K."/>
            <person name="Inoue S.I."/>
            <person name="Ishida S."/>
            <person name="Jia Q."/>
            <person name="Kakita M."/>
            <person name="Kanazawa T."/>
            <person name="Kawai Y."/>
            <person name="Kawashima T."/>
            <person name="Kennedy M."/>
            <person name="Kinose K."/>
            <person name="Kinoshita T."/>
            <person name="Kohara Y."/>
            <person name="Koide E."/>
            <person name="Komatsu K."/>
            <person name="Kopischke S."/>
            <person name="Kubo M."/>
            <person name="Kyozuka J."/>
            <person name="Lagercrantz U."/>
            <person name="Lin S.S."/>
            <person name="Lindquist E."/>
            <person name="Lipzen A.M."/>
            <person name="Lu C.W."/>
            <person name="De Luna E."/>
            <person name="Martienssen R.A."/>
            <person name="Minamino N."/>
            <person name="Mizutani M."/>
            <person name="Mizutani M."/>
            <person name="Mochizuki N."/>
            <person name="Monte I."/>
            <person name="Mosher R."/>
            <person name="Nagasaki H."/>
            <person name="Nakagami H."/>
            <person name="Naramoto S."/>
            <person name="Nishitani K."/>
            <person name="Ohtani M."/>
            <person name="Okamoto T."/>
            <person name="Okumura M."/>
            <person name="Phillips J."/>
            <person name="Pollak B."/>
            <person name="Reinders A."/>
            <person name="Rovekamp M."/>
            <person name="Sano R."/>
            <person name="Sawa S."/>
            <person name="Schmid M.W."/>
            <person name="Shirakawa M."/>
            <person name="Solano R."/>
            <person name="Spunde A."/>
            <person name="Suetsugu N."/>
            <person name="Sugano S."/>
            <person name="Sugiyama A."/>
            <person name="Sun R."/>
            <person name="Suzuki Y."/>
            <person name="Takenaka M."/>
            <person name="Takezawa D."/>
            <person name="Tomogane H."/>
            <person name="Tsuzuki M."/>
            <person name="Ueda T."/>
            <person name="Umeda M."/>
            <person name="Ward J.M."/>
            <person name="Watanabe Y."/>
            <person name="Yazaki K."/>
            <person name="Yokoyama R."/>
            <person name="Yoshitake Y."/>
            <person name="Yotsui I."/>
            <person name="Zachgo S."/>
            <person name="Schmutz J."/>
        </authorList>
    </citation>
    <scope>NUCLEOTIDE SEQUENCE [LARGE SCALE GENOMIC DNA]</scope>
    <source>
        <strain evidence="5">Tak-1</strain>
    </source>
</reference>
<evidence type="ECO:0000256" key="1">
    <source>
        <dbReference type="ARBA" id="ARBA00007215"/>
    </source>
</evidence>
<dbReference type="InterPro" id="IPR036915">
    <property type="entry name" value="Cyclin-like_sf"/>
</dbReference>
<dbReference type="Pfam" id="PF08613">
    <property type="entry name" value="Cyclin"/>
    <property type="match status" value="1"/>
</dbReference>
<dbReference type="OMA" id="MCERPRV"/>
<keyword evidence="5" id="KW-1185">Reference proteome</keyword>
<protein>
    <recommendedName>
        <fullName evidence="6">Cyclin</fullName>
    </recommendedName>
</protein>
<dbReference type="Gene3D" id="1.10.472.10">
    <property type="entry name" value="Cyclin-like"/>
    <property type="match status" value="1"/>
</dbReference>
<dbReference type="InterPro" id="IPR013922">
    <property type="entry name" value="Cyclin_PHO80-like"/>
</dbReference>
<evidence type="ECO:0000256" key="3">
    <source>
        <dbReference type="SAM" id="MobiDB-lite"/>
    </source>
</evidence>
<evidence type="ECO:0000256" key="2">
    <source>
        <dbReference type="ARBA" id="ARBA00022618"/>
    </source>
</evidence>
<keyword evidence="2" id="KW-0132">Cell division</keyword>
<feature type="compositionally biased region" description="Low complexity" evidence="3">
    <location>
        <begin position="16"/>
        <end position="30"/>
    </location>
</feature>
<dbReference type="GO" id="GO:0019901">
    <property type="term" value="F:protein kinase binding"/>
    <property type="evidence" value="ECO:0007669"/>
    <property type="project" value="InterPro"/>
</dbReference>
<comment type="similarity">
    <text evidence="1">Belongs to the cyclin family. Cyclin U/P subfamily.</text>
</comment>
<dbReference type="PANTHER" id="PTHR15615:SF108">
    <property type="entry name" value="PROTEIN CNPPD1"/>
    <property type="match status" value="1"/>
</dbReference>
<name>A0A2R6W0P2_MARPO</name>
<gene>
    <name evidence="4" type="ORF">MARPO_0199s0006</name>
</gene>
<dbReference type="SUPFAM" id="SSF47954">
    <property type="entry name" value="Cyclin-like"/>
    <property type="match status" value="1"/>
</dbReference>
<feature type="region of interest" description="Disordered" evidence="3">
    <location>
        <begin position="1"/>
        <end position="48"/>
    </location>
</feature>
<keyword evidence="2" id="KW-0131">Cell cycle</keyword>
<evidence type="ECO:0000313" key="4">
    <source>
        <dbReference type="EMBL" id="PTQ27416.1"/>
    </source>
</evidence>